<dbReference type="EMBL" id="JALJEJ010000012">
    <property type="protein sequence ID" value="MCJ8211760.1"/>
    <property type="molecule type" value="Genomic_DNA"/>
</dbReference>
<keyword evidence="1" id="KW-0732">Signal</keyword>
<accession>A0A9X1X7C5</accession>
<evidence type="ECO:0000313" key="2">
    <source>
        <dbReference type="EMBL" id="MCJ8211760.1"/>
    </source>
</evidence>
<comment type="caution">
    <text evidence="2">The sequence shown here is derived from an EMBL/GenBank/DDBJ whole genome shotgun (WGS) entry which is preliminary data.</text>
</comment>
<evidence type="ECO:0000313" key="3">
    <source>
        <dbReference type="Proteomes" id="UP001139450"/>
    </source>
</evidence>
<protein>
    <recommendedName>
        <fullName evidence="4">Periplasmic protein</fullName>
    </recommendedName>
</protein>
<gene>
    <name evidence="2" type="ORF">MUY27_18725</name>
</gene>
<evidence type="ECO:0000256" key="1">
    <source>
        <dbReference type="SAM" id="SignalP"/>
    </source>
</evidence>
<feature type="chain" id="PRO_5040773863" description="Periplasmic protein" evidence="1">
    <location>
        <begin position="22"/>
        <end position="63"/>
    </location>
</feature>
<dbReference type="RefSeq" id="WP_245132663.1">
    <property type="nucleotide sequence ID" value="NZ_JALJEJ010000012.1"/>
</dbReference>
<feature type="signal peptide" evidence="1">
    <location>
        <begin position="1"/>
        <end position="21"/>
    </location>
</feature>
<keyword evidence="3" id="KW-1185">Reference proteome</keyword>
<organism evidence="2 3">
    <name type="scientific">Mucilaginibacter straminoryzae</name>
    <dbReference type="NCBI Taxonomy" id="2932774"/>
    <lineage>
        <taxon>Bacteria</taxon>
        <taxon>Pseudomonadati</taxon>
        <taxon>Bacteroidota</taxon>
        <taxon>Sphingobacteriia</taxon>
        <taxon>Sphingobacteriales</taxon>
        <taxon>Sphingobacteriaceae</taxon>
        <taxon>Mucilaginibacter</taxon>
    </lineage>
</organism>
<name>A0A9X1X7C5_9SPHI</name>
<reference evidence="2" key="1">
    <citation type="submission" date="2022-04" db="EMBL/GenBank/DDBJ databases">
        <title>Mucilaginibacter sp. RS28 isolated from freshwater.</title>
        <authorList>
            <person name="Ko S.-R."/>
        </authorList>
    </citation>
    <scope>NUCLEOTIDE SEQUENCE</scope>
    <source>
        <strain evidence="2">RS28</strain>
    </source>
</reference>
<dbReference type="AlphaFoldDB" id="A0A9X1X7C5"/>
<dbReference type="Proteomes" id="UP001139450">
    <property type="component" value="Unassembled WGS sequence"/>
</dbReference>
<sequence>MKKVTLMLALAFSVATVGSFAADKDKGMKCAPGKSCCKKMTKASAAEKAKCKKMCEAAEKKAA</sequence>
<proteinExistence type="predicted"/>
<evidence type="ECO:0008006" key="4">
    <source>
        <dbReference type="Google" id="ProtNLM"/>
    </source>
</evidence>